<sequence length="154" mass="17229">MRASTARERYCEDRDAGFAGSRSQGNQHSMYSLHFGDCDCHWFSGRGWGGGYSVLRVVVLTGREMVMERMWNMRGKCGLGKVRFFGSVRARVGNRAADGIKLGPLAQWQCVGLQIRRLLVRFTSGSTSRTLIFDSQIRPCGAMDKALTFGQCDF</sequence>
<reference evidence="1" key="1">
    <citation type="submission" date="2020-06" db="EMBL/GenBank/DDBJ databases">
        <title>WGS assembly of Ceratodon purpureus strain R40.</title>
        <authorList>
            <person name="Carey S.B."/>
            <person name="Jenkins J."/>
            <person name="Shu S."/>
            <person name="Lovell J.T."/>
            <person name="Sreedasyam A."/>
            <person name="Maumus F."/>
            <person name="Tiley G.P."/>
            <person name="Fernandez-Pozo N."/>
            <person name="Barry K."/>
            <person name="Chen C."/>
            <person name="Wang M."/>
            <person name="Lipzen A."/>
            <person name="Daum C."/>
            <person name="Saski C.A."/>
            <person name="Payton A.C."/>
            <person name="Mcbreen J.C."/>
            <person name="Conrad R.E."/>
            <person name="Kollar L.M."/>
            <person name="Olsson S."/>
            <person name="Huttunen S."/>
            <person name="Landis J.B."/>
            <person name="Wickett N.J."/>
            <person name="Johnson M.G."/>
            <person name="Rensing S.A."/>
            <person name="Grimwood J."/>
            <person name="Schmutz J."/>
            <person name="Mcdaniel S.F."/>
        </authorList>
    </citation>
    <scope>NUCLEOTIDE SEQUENCE</scope>
    <source>
        <strain evidence="1">R40</strain>
    </source>
</reference>
<accession>A0A8T0J9B4</accession>
<dbReference type="EMBL" id="CM026421">
    <property type="protein sequence ID" value="KAG0592307.1"/>
    <property type="molecule type" value="Genomic_DNA"/>
</dbReference>
<comment type="caution">
    <text evidence="1">The sequence shown here is derived from an EMBL/GenBank/DDBJ whole genome shotgun (WGS) entry which is preliminary data.</text>
</comment>
<proteinExistence type="predicted"/>
<dbReference type="Proteomes" id="UP000822688">
    <property type="component" value="Chromosome 1"/>
</dbReference>
<evidence type="ECO:0000313" key="2">
    <source>
        <dbReference type="Proteomes" id="UP000822688"/>
    </source>
</evidence>
<gene>
    <name evidence="1" type="ORF">KC19_1G241000</name>
</gene>
<name>A0A8T0J9B4_CERPU</name>
<evidence type="ECO:0000313" key="1">
    <source>
        <dbReference type="EMBL" id="KAG0592307.1"/>
    </source>
</evidence>
<protein>
    <submittedName>
        <fullName evidence="1">Uncharacterized protein</fullName>
    </submittedName>
</protein>
<organism evidence="1 2">
    <name type="scientific">Ceratodon purpureus</name>
    <name type="common">Fire moss</name>
    <name type="synonym">Dicranum purpureum</name>
    <dbReference type="NCBI Taxonomy" id="3225"/>
    <lineage>
        <taxon>Eukaryota</taxon>
        <taxon>Viridiplantae</taxon>
        <taxon>Streptophyta</taxon>
        <taxon>Embryophyta</taxon>
        <taxon>Bryophyta</taxon>
        <taxon>Bryophytina</taxon>
        <taxon>Bryopsida</taxon>
        <taxon>Dicranidae</taxon>
        <taxon>Pseudoditrichales</taxon>
        <taxon>Ditrichaceae</taxon>
        <taxon>Ceratodon</taxon>
    </lineage>
</organism>
<keyword evidence="2" id="KW-1185">Reference proteome</keyword>
<dbReference type="AlphaFoldDB" id="A0A8T0J9B4"/>